<dbReference type="EMBL" id="KQ965734">
    <property type="protein sequence ID" value="KXS20816.1"/>
    <property type="molecule type" value="Genomic_DNA"/>
</dbReference>
<gene>
    <name evidence="4" type="ORF">M427DRAFT_142567</name>
</gene>
<evidence type="ECO:0000313" key="4">
    <source>
        <dbReference type="EMBL" id="KXS20816.1"/>
    </source>
</evidence>
<keyword evidence="2" id="KW-0472">Membrane</keyword>
<keyword evidence="3" id="KW-0732">Signal</keyword>
<dbReference type="InterPro" id="IPR046959">
    <property type="entry name" value="PRK1-6/SRF4-like"/>
</dbReference>
<feature type="region of interest" description="Disordered" evidence="1">
    <location>
        <begin position="278"/>
        <end position="312"/>
    </location>
</feature>
<evidence type="ECO:0000256" key="1">
    <source>
        <dbReference type="SAM" id="MobiDB-lite"/>
    </source>
</evidence>
<keyword evidence="2" id="KW-0812">Transmembrane</keyword>
<organism evidence="4 5">
    <name type="scientific">Gonapodya prolifera (strain JEL478)</name>
    <name type="common">Monoblepharis prolifera</name>
    <dbReference type="NCBI Taxonomy" id="1344416"/>
    <lineage>
        <taxon>Eukaryota</taxon>
        <taxon>Fungi</taxon>
        <taxon>Fungi incertae sedis</taxon>
        <taxon>Chytridiomycota</taxon>
        <taxon>Chytridiomycota incertae sedis</taxon>
        <taxon>Monoblepharidomycetes</taxon>
        <taxon>Monoblepharidales</taxon>
        <taxon>Gonapodyaceae</taxon>
        <taxon>Gonapodya</taxon>
    </lineage>
</organism>
<dbReference type="SUPFAM" id="SSF52058">
    <property type="entry name" value="L domain-like"/>
    <property type="match status" value="1"/>
</dbReference>
<keyword evidence="2" id="KW-1133">Transmembrane helix</keyword>
<dbReference type="Gene3D" id="3.80.10.10">
    <property type="entry name" value="Ribonuclease Inhibitor"/>
    <property type="match status" value="1"/>
</dbReference>
<dbReference type="CDD" id="cd12087">
    <property type="entry name" value="TM_EGFR-like"/>
    <property type="match status" value="1"/>
</dbReference>
<evidence type="ECO:0008006" key="6">
    <source>
        <dbReference type="Google" id="ProtNLM"/>
    </source>
</evidence>
<dbReference type="Proteomes" id="UP000070544">
    <property type="component" value="Unassembled WGS sequence"/>
</dbReference>
<keyword evidence="5" id="KW-1185">Reference proteome</keyword>
<proteinExistence type="predicted"/>
<evidence type="ECO:0000256" key="3">
    <source>
        <dbReference type="SAM" id="SignalP"/>
    </source>
</evidence>
<name>A0A139AVQ9_GONPJ</name>
<dbReference type="STRING" id="1344416.A0A139AVQ9"/>
<feature type="transmembrane region" description="Helical" evidence="2">
    <location>
        <begin position="248"/>
        <end position="269"/>
    </location>
</feature>
<evidence type="ECO:0000256" key="2">
    <source>
        <dbReference type="SAM" id="Phobius"/>
    </source>
</evidence>
<feature type="signal peptide" evidence="3">
    <location>
        <begin position="1"/>
        <end position="17"/>
    </location>
</feature>
<dbReference type="AlphaFoldDB" id="A0A139AVQ9"/>
<dbReference type="PANTHER" id="PTHR48007:SF55">
    <property type="entry name" value="PROTEIN KINASE DOMAIN-CONTAINING PROTEIN"/>
    <property type="match status" value="1"/>
</dbReference>
<reference evidence="4 5" key="1">
    <citation type="journal article" date="2015" name="Genome Biol. Evol.">
        <title>Phylogenomic analyses indicate that early fungi evolved digesting cell walls of algal ancestors of land plants.</title>
        <authorList>
            <person name="Chang Y."/>
            <person name="Wang S."/>
            <person name="Sekimoto S."/>
            <person name="Aerts A.L."/>
            <person name="Choi C."/>
            <person name="Clum A."/>
            <person name="LaButti K.M."/>
            <person name="Lindquist E.A."/>
            <person name="Yee Ngan C."/>
            <person name="Ohm R.A."/>
            <person name="Salamov A.A."/>
            <person name="Grigoriev I.V."/>
            <person name="Spatafora J.W."/>
            <person name="Berbee M.L."/>
        </authorList>
    </citation>
    <scope>NUCLEOTIDE SEQUENCE [LARGE SCALE GENOMIC DNA]</scope>
    <source>
        <strain evidence="4 5">JEL478</strain>
    </source>
</reference>
<evidence type="ECO:0000313" key="5">
    <source>
        <dbReference type="Proteomes" id="UP000070544"/>
    </source>
</evidence>
<dbReference type="OrthoDB" id="676979at2759"/>
<protein>
    <recommendedName>
        <fullName evidence="6">L domain-like protein</fullName>
    </recommendedName>
</protein>
<sequence length="355" mass="38962">MLLLLVPLLLLFPIANGQTEAVDCAVFETIYRNSNITLPWNPGRCCSLTYNNTQATSFNCENGRIVGAFLYQQNLRRPLPALDLTEIRLLWIYNNKLSGRVPLISNLKEMQSFHIGINDFEGPLPSFSGLPNLLLIDVSRNRINGTIPSFQDRPDLLQLTQKGNYLTGNIPDLSFRPYMSYLELGSSNLTGNIDGQMPQQVDTLCSLVDNPGLYSCKRNLTLKCFISPNMVPQTGPECPLPPPPVAPIAGGVIGGLAIVVALMAALFYIKKRRRRSEAVVEGSGKHRNDETDNDLLNKKPLLPDTSTSVTPETLVDRDQSLKETTHILSIATPVTLVLPPSGGTPRTSKLDHAAS</sequence>
<accession>A0A139AVQ9</accession>
<dbReference type="PANTHER" id="PTHR48007">
    <property type="entry name" value="LEUCINE-RICH REPEAT RECEPTOR-LIKE PROTEIN KINASE PXC1"/>
    <property type="match status" value="1"/>
</dbReference>
<dbReference type="InterPro" id="IPR032675">
    <property type="entry name" value="LRR_dom_sf"/>
</dbReference>
<feature type="chain" id="PRO_5007296477" description="L domain-like protein" evidence="3">
    <location>
        <begin position="18"/>
        <end position="355"/>
    </location>
</feature>